<dbReference type="PANTHER" id="PTHR37325:SF1">
    <property type="entry name" value="OXIDOREDUCTASE 21 KDA SUBUNIT, PUTATIVE (AFU_ORTHOLOGUE AFUA_4G05910)-RELATED"/>
    <property type="match status" value="1"/>
</dbReference>
<dbReference type="CDD" id="cd22849">
    <property type="entry name" value="NuzM"/>
    <property type="match status" value="1"/>
</dbReference>
<sequence>MSGGPVPIYKKYTTGSKGIWEFIRKTLTLVPNRSSGNPYVPFFRNPPPASEPLEYKDPRTIPAGDVVKNSYFKRDYRRNYPRISSFDQTKVSGLLTLGSEAAPRISIGDKGSKELAVFTKGEAVSLASTISAVAPSVVKGELLGSKGQPIVAPNLNKKMAFRISTEAENGMYNDDYPVRIFTSTN</sequence>
<evidence type="ECO:0000313" key="1">
    <source>
        <dbReference type="EMBL" id="GME74155.1"/>
    </source>
</evidence>
<keyword evidence="2" id="KW-1185">Reference proteome</keyword>
<dbReference type="PANTHER" id="PTHR37325">
    <property type="entry name" value="OXIDOREDUCTASE 21 KDA SUBUNIT, PUTATIVE (AFU_ORTHOLOGUE AFUA_4G05910)-RELATED"/>
    <property type="match status" value="1"/>
</dbReference>
<comment type="caution">
    <text evidence="1">The sequence shown here is derived from an EMBL/GenBank/DDBJ whole genome shotgun (WGS) entry which is preliminary data.</text>
</comment>
<name>A0A9W6WHZ3_CANBO</name>
<dbReference type="PIRSF" id="PIRSF022976">
    <property type="entry name" value="NADH_Oxi_21kDa"/>
    <property type="match status" value="1"/>
</dbReference>
<evidence type="ECO:0000313" key="2">
    <source>
        <dbReference type="Proteomes" id="UP001165120"/>
    </source>
</evidence>
<protein>
    <submittedName>
        <fullName evidence="1">Unnamed protein product</fullName>
    </submittedName>
</protein>
<gene>
    <name evidence="1" type="ORF">Cboi02_000431000</name>
</gene>
<proteinExistence type="predicted"/>
<dbReference type="Proteomes" id="UP001165120">
    <property type="component" value="Unassembled WGS sequence"/>
</dbReference>
<dbReference type="EMBL" id="BSXN01001702">
    <property type="protein sequence ID" value="GME74155.1"/>
    <property type="molecule type" value="Genomic_DNA"/>
</dbReference>
<reference evidence="1" key="1">
    <citation type="submission" date="2023-04" db="EMBL/GenBank/DDBJ databases">
        <title>Candida boidinii NBRC 10035.</title>
        <authorList>
            <person name="Ichikawa N."/>
            <person name="Sato H."/>
            <person name="Tonouchi N."/>
        </authorList>
    </citation>
    <scope>NUCLEOTIDE SEQUENCE</scope>
    <source>
        <strain evidence="1">NBRC 10035</strain>
    </source>
</reference>
<dbReference type="AlphaFoldDB" id="A0A9W6WHZ3"/>
<accession>A0A9W6WHZ3</accession>
<organism evidence="1 2">
    <name type="scientific">Candida boidinii</name>
    <name type="common">Yeast</name>
    <dbReference type="NCBI Taxonomy" id="5477"/>
    <lineage>
        <taxon>Eukaryota</taxon>
        <taxon>Fungi</taxon>
        <taxon>Dikarya</taxon>
        <taxon>Ascomycota</taxon>
        <taxon>Saccharomycotina</taxon>
        <taxon>Pichiomycetes</taxon>
        <taxon>Pichiales</taxon>
        <taxon>Pichiaceae</taxon>
        <taxon>Ogataea</taxon>
        <taxon>Ogataea/Candida clade</taxon>
    </lineage>
</organism>
<dbReference type="InterPro" id="IPR016813">
    <property type="entry name" value="NADH_Ub_cplx-1_21kDa"/>
</dbReference>